<reference evidence="6 7" key="1">
    <citation type="submission" date="2014-02" db="EMBL/GenBank/DDBJ databases">
        <title>Transposable element dynamics among asymbiotic and ectomycorrhizal Amanita fungi.</title>
        <authorList>
            <consortium name="DOE Joint Genome Institute"/>
            <person name="Hess J."/>
            <person name="Skrede I."/>
            <person name="Wolfe B."/>
            <person name="LaButti K."/>
            <person name="Ohm R.A."/>
            <person name="Grigoriev I.V."/>
            <person name="Pringle A."/>
        </authorList>
    </citation>
    <scope>NUCLEOTIDE SEQUENCE [LARGE SCALE GENOMIC DNA]</scope>
    <source>
        <strain evidence="6 7">SKay4041</strain>
    </source>
</reference>
<keyword evidence="2" id="KW-0479">Metal-binding</keyword>
<evidence type="ECO:0000256" key="3">
    <source>
        <dbReference type="ARBA" id="ARBA00022833"/>
    </source>
</evidence>
<evidence type="ECO:0000259" key="5">
    <source>
        <dbReference type="PROSITE" id="PS51891"/>
    </source>
</evidence>
<dbReference type="Pfam" id="PF04828">
    <property type="entry name" value="GFA"/>
    <property type="match status" value="1"/>
</dbReference>
<dbReference type="EMBL" id="KZ302047">
    <property type="protein sequence ID" value="PFH48884.1"/>
    <property type="molecule type" value="Genomic_DNA"/>
</dbReference>
<dbReference type="AlphaFoldDB" id="A0A2A9NHT1"/>
<evidence type="ECO:0000313" key="7">
    <source>
        <dbReference type="Proteomes" id="UP000242287"/>
    </source>
</evidence>
<keyword evidence="4" id="KW-0456">Lyase</keyword>
<accession>A0A2A9NHT1</accession>
<comment type="similarity">
    <text evidence="1">Belongs to the Gfa family.</text>
</comment>
<evidence type="ECO:0000256" key="4">
    <source>
        <dbReference type="ARBA" id="ARBA00023239"/>
    </source>
</evidence>
<dbReference type="GO" id="GO:0016846">
    <property type="term" value="F:carbon-sulfur lyase activity"/>
    <property type="evidence" value="ECO:0007669"/>
    <property type="project" value="InterPro"/>
</dbReference>
<dbReference type="GO" id="GO:0046872">
    <property type="term" value="F:metal ion binding"/>
    <property type="evidence" value="ECO:0007669"/>
    <property type="project" value="UniProtKB-KW"/>
</dbReference>
<dbReference type="Proteomes" id="UP000242287">
    <property type="component" value="Unassembled WGS sequence"/>
</dbReference>
<dbReference type="PANTHER" id="PTHR33337">
    <property type="entry name" value="GFA DOMAIN-CONTAINING PROTEIN"/>
    <property type="match status" value="1"/>
</dbReference>
<evidence type="ECO:0000256" key="1">
    <source>
        <dbReference type="ARBA" id="ARBA00005495"/>
    </source>
</evidence>
<organism evidence="6 7">
    <name type="scientific">Amanita thiersii Skay4041</name>
    <dbReference type="NCBI Taxonomy" id="703135"/>
    <lineage>
        <taxon>Eukaryota</taxon>
        <taxon>Fungi</taxon>
        <taxon>Dikarya</taxon>
        <taxon>Basidiomycota</taxon>
        <taxon>Agaricomycotina</taxon>
        <taxon>Agaricomycetes</taxon>
        <taxon>Agaricomycetidae</taxon>
        <taxon>Agaricales</taxon>
        <taxon>Pluteineae</taxon>
        <taxon>Amanitaceae</taxon>
        <taxon>Amanita</taxon>
    </lineage>
</organism>
<dbReference type="OrthoDB" id="428768at2759"/>
<gene>
    <name evidence="6" type="ORF">AMATHDRAFT_148931</name>
</gene>
<dbReference type="SUPFAM" id="SSF51316">
    <property type="entry name" value="Mss4-like"/>
    <property type="match status" value="1"/>
</dbReference>
<dbReference type="InterPro" id="IPR011057">
    <property type="entry name" value="Mss4-like_sf"/>
</dbReference>
<keyword evidence="7" id="KW-1185">Reference proteome</keyword>
<dbReference type="STRING" id="703135.A0A2A9NHT1"/>
<proteinExistence type="inferred from homology"/>
<name>A0A2A9NHT1_9AGAR</name>
<dbReference type="InterPro" id="IPR006913">
    <property type="entry name" value="CENP-V/GFA"/>
</dbReference>
<protein>
    <recommendedName>
        <fullName evidence="5">CENP-V/GFA domain-containing protein</fullName>
    </recommendedName>
</protein>
<dbReference type="Gene3D" id="3.90.1590.10">
    <property type="entry name" value="glutathione-dependent formaldehyde- activating enzyme (gfa)"/>
    <property type="match status" value="1"/>
</dbReference>
<evidence type="ECO:0000313" key="6">
    <source>
        <dbReference type="EMBL" id="PFH48884.1"/>
    </source>
</evidence>
<dbReference type="PROSITE" id="PS51891">
    <property type="entry name" value="CENP_V_GFA"/>
    <property type="match status" value="1"/>
</dbReference>
<keyword evidence="3" id="KW-0862">Zinc</keyword>
<dbReference type="PANTHER" id="PTHR33337:SF40">
    <property type="entry name" value="CENP-V_GFA DOMAIN-CONTAINING PROTEIN-RELATED"/>
    <property type="match status" value="1"/>
</dbReference>
<sequence length="158" mass="17030">MAHEGVCLCGGSKVIVNANPEFNASTYFEPRAGGINHADEQPFLPQITCHCSDCRQCNGTAFSCQVLVPATSAKVEGTVKTFDIKVPNGNTVRRWFCTGCGSALMHRSEAHGDNICVQTGNVEAFTKLPIGMEVFVEDRWPHVPPVPGAEQIQGMPVL</sequence>
<feature type="domain" description="CENP-V/GFA" evidence="5">
    <location>
        <begin position="3"/>
        <end position="141"/>
    </location>
</feature>
<evidence type="ECO:0000256" key="2">
    <source>
        <dbReference type="ARBA" id="ARBA00022723"/>
    </source>
</evidence>